<protein>
    <submittedName>
        <fullName evidence="1">Uncharacterized protein</fullName>
    </submittedName>
</protein>
<evidence type="ECO:0000313" key="1">
    <source>
        <dbReference type="EMBL" id="KAK6771688.1"/>
    </source>
</evidence>
<gene>
    <name evidence="1" type="ORF">RDI58_031065</name>
</gene>
<proteinExistence type="predicted"/>
<comment type="caution">
    <text evidence="1">The sequence shown here is derived from an EMBL/GenBank/DDBJ whole genome shotgun (WGS) entry which is preliminary data.</text>
</comment>
<organism evidence="1 2">
    <name type="scientific">Solanum bulbocastanum</name>
    <name type="common">Wild potato</name>
    <dbReference type="NCBI Taxonomy" id="147425"/>
    <lineage>
        <taxon>Eukaryota</taxon>
        <taxon>Viridiplantae</taxon>
        <taxon>Streptophyta</taxon>
        <taxon>Embryophyta</taxon>
        <taxon>Tracheophyta</taxon>
        <taxon>Spermatophyta</taxon>
        <taxon>Magnoliopsida</taxon>
        <taxon>eudicotyledons</taxon>
        <taxon>Gunneridae</taxon>
        <taxon>Pentapetalae</taxon>
        <taxon>asterids</taxon>
        <taxon>lamiids</taxon>
        <taxon>Solanales</taxon>
        <taxon>Solanaceae</taxon>
        <taxon>Solanoideae</taxon>
        <taxon>Solaneae</taxon>
        <taxon>Solanum</taxon>
    </lineage>
</organism>
<keyword evidence="2" id="KW-1185">Reference proteome</keyword>
<reference evidence="1 2" key="1">
    <citation type="submission" date="2024-02" db="EMBL/GenBank/DDBJ databases">
        <title>de novo genome assembly of Solanum bulbocastanum strain 11H21.</title>
        <authorList>
            <person name="Hosaka A.J."/>
        </authorList>
    </citation>
    <scope>NUCLEOTIDE SEQUENCE [LARGE SCALE GENOMIC DNA]</scope>
    <source>
        <tissue evidence="1">Young leaves</tissue>
    </source>
</reference>
<sequence length="17" mass="1945">MSGAILKPRGQRCWRAD</sequence>
<name>A0AAN8XZQ4_SOLBU</name>
<dbReference type="Proteomes" id="UP001371456">
    <property type="component" value="Unassembled WGS sequence"/>
</dbReference>
<dbReference type="AlphaFoldDB" id="A0AAN8XZQ4"/>
<dbReference type="EMBL" id="JBANQN010000187">
    <property type="protein sequence ID" value="KAK6771688.1"/>
    <property type="molecule type" value="Genomic_DNA"/>
</dbReference>
<evidence type="ECO:0000313" key="2">
    <source>
        <dbReference type="Proteomes" id="UP001371456"/>
    </source>
</evidence>
<accession>A0AAN8XZQ4</accession>